<protein>
    <submittedName>
        <fullName evidence="1">Uncharacterized protein</fullName>
    </submittedName>
</protein>
<reference evidence="2" key="1">
    <citation type="submission" date="2015-05" db="EMBL/GenBank/DDBJ databases">
        <authorList>
            <consortium name="Pathogen Informatics"/>
        </authorList>
    </citation>
    <scope>NUCLEOTIDE SEQUENCE [LARGE SCALE GENOMIC DNA]</scope>
    <source>
        <strain evidence="2">M72</strain>
    </source>
</reference>
<sequence>MLRRYLASEAYMYCGETLYNIPWMLLYFSGKYISLWHVRVRKESWLHKFLRERKDLSLFPVISKEGKEILYLCVEKTGKWMDLRLDFVEHEQKYYFKDDSVKVTIAVRLSTRDRKDRQVGPDGKVFQKDKTRIVQKQDINEYRYPNLTASEKKVVKPGLQELAYKLVPEI</sequence>
<name>A0A0M6WE46_9FIRM</name>
<accession>A0A0M6WE46</accession>
<dbReference type="OrthoDB" id="6983824at2"/>
<gene>
    <name evidence="1" type="ORF">M72_02991</name>
</gene>
<proteinExistence type="predicted"/>
<dbReference type="AlphaFoldDB" id="A0A0M6WE46"/>
<organism evidence="1 2">
    <name type="scientific">Roseburia faecis</name>
    <dbReference type="NCBI Taxonomy" id="301302"/>
    <lineage>
        <taxon>Bacteria</taxon>
        <taxon>Bacillati</taxon>
        <taxon>Bacillota</taxon>
        <taxon>Clostridia</taxon>
        <taxon>Lachnospirales</taxon>
        <taxon>Lachnospiraceae</taxon>
        <taxon>Roseburia</taxon>
    </lineage>
</organism>
<evidence type="ECO:0000313" key="2">
    <source>
        <dbReference type="Proteomes" id="UP000049979"/>
    </source>
</evidence>
<dbReference type="Proteomes" id="UP000049979">
    <property type="component" value="Unassembled WGS sequence"/>
</dbReference>
<dbReference type="RefSeq" id="WP_055067041.1">
    <property type="nucleotide sequence ID" value="NZ_CP173697.1"/>
</dbReference>
<keyword evidence="2" id="KW-1185">Reference proteome</keyword>
<evidence type="ECO:0000313" key="1">
    <source>
        <dbReference type="EMBL" id="CRL33752.1"/>
    </source>
</evidence>
<dbReference type="EMBL" id="CVRR01000005">
    <property type="protein sequence ID" value="CRL33752.1"/>
    <property type="molecule type" value="Genomic_DNA"/>
</dbReference>